<dbReference type="AlphaFoldDB" id="A0AAV8VKK1"/>
<evidence type="ECO:0000313" key="3">
    <source>
        <dbReference type="Proteomes" id="UP001159042"/>
    </source>
</evidence>
<proteinExistence type="predicted"/>
<accession>A0AAV8VKK1</accession>
<keyword evidence="3" id="KW-1185">Reference proteome</keyword>
<name>A0AAV8VKK1_9CUCU</name>
<reference evidence="2 3" key="1">
    <citation type="journal article" date="2023" name="Insect Mol. Biol.">
        <title>Genome sequencing provides insights into the evolution of gene families encoding plant cell wall-degrading enzymes in longhorned beetles.</title>
        <authorList>
            <person name="Shin N.R."/>
            <person name="Okamura Y."/>
            <person name="Kirsch R."/>
            <person name="Pauchet Y."/>
        </authorList>
    </citation>
    <scope>NUCLEOTIDE SEQUENCE [LARGE SCALE GENOMIC DNA]</scope>
    <source>
        <strain evidence="2">EAD_L_NR</strain>
    </source>
</reference>
<comment type="caution">
    <text evidence="2">The sequence shown here is derived from an EMBL/GenBank/DDBJ whole genome shotgun (WGS) entry which is preliminary data.</text>
</comment>
<protein>
    <submittedName>
        <fullName evidence="2">Uncharacterized protein</fullName>
    </submittedName>
</protein>
<feature type="region of interest" description="Disordered" evidence="1">
    <location>
        <begin position="1"/>
        <end position="26"/>
    </location>
</feature>
<evidence type="ECO:0000313" key="2">
    <source>
        <dbReference type="EMBL" id="KAJ8914773.1"/>
    </source>
</evidence>
<gene>
    <name evidence="2" type="ORF">NQ315_013276</name>
</gene>
<feature type="compositionally biased region" description="Basic and acidic residues" evidence="1">
    <location>
        <begin position="9"/>
        <end position="18"/>
    </location>
</feature>
<evidence type="ECO:0000256" key="1">
    <source>
        <dbReference type="SAM" id="MobiDB-lite"/>
    </source>
</evidence>
<dbReference type="Proteomes" id="UP001159042">
    <property type="component" value="Unassembled WGS sequence"/>
</dbReference>
<organism evidence="2 3">
    <name type="scientific">Exocentrus adspersus</name>
    <dbReference type="NCBI Taxonomy" id="1586481"/>
    <lineage>
        <taxon>Eukaryota</taxon>
        <taxon>Metazoa</taxon>
        <taxon>Ecdysozoa</taxon>
        <taxon>Arthropoda</taxon>
        <taxon>Hexapoda</taxon>
        <taxon>Insecta</taxon>
        <taxon>Pterygota</taxon>
        <taxon>Neoptera</taxon>
        <taxon>Endopterygota</taxon>
        <taxon>Coleoptera</taxon>
        <taxon>Polyphaga</taxon>
        <taxon>Cucujiformia</taxon>
        <taxon>Chrysomeloidea</taxon>
        <taxon>Cerambycidae</taxon>
        <taxon>Lamiinae</taxon>
        <taxon>Acanthocinini</taxon>
        <taxon>Exocentrus</taxon>
    </lineage>
</organism>
<dbReference type="EMBL" id="JANEYG010000064">
    <property type="protein sequence ID" value="KAJ8914773.1"/>
    <property type="molecule type" value="Genomic_DNA"/>
</dbReference>
<sequence length="91" mass="10495">MVGMWKIQESTENHKQDPSCRSTGRIASHAQTGIRRRLLSTAWNCSAAKTISKETTIMKKRSIVEYRGWTAFRTTSRSLLRRQKKSNSHQT</sequence>